<evidence type="ECO:0000259" key="2">
    <source>
        <dbReference type="Pfam" id="PF20604"/>
    </source>
</evidence>
<feature type="domain" description="DUF6798" evidence="2">
    <location>
        <begin position="395"/>
        <end position="455"/>
    </location>
</feature>
<sequence>MVAETLLTVLVFLVAGGDPAPHRNEAHYLCRLKHYWDPSYCPGDLFLESPEAHFTIVWLLGWLSLVVSLPVLAWIGRGLSWGLLAWGWTRLSHRVAPYPGVSVLGAALLVVGTEQTHFGGEWLIGGFESKTLAYGVVLLALRAWLDRASSLTWGLLGLATAMHALVGLWSGVALSIAWLLTRRGRPRLRSMAPGIVIGGILAMAGVLPPLMMNASVEPDIVSQANQIYVFERLPHHLAPLSKGGPWLKDRLERHAGMLVLLGLLAGTLLSRKLPRQVVRRSSLRWIVRFAAGAAAISITGLVIETVLAGSPALAAALLKYYWFRLSDIAAPLAGALLIVASLGLGLRDKRPARRALAVTVAVGLGALSAWGVGGHAWNRSAGAVAPADAKLRDPAAWQAACRWIDTHLPADAMLLTPRRTQTAKWWAQRSEVMTYKDIPQDARSMVEWRERGQEIFQIGFWESGRPRWTPSLASLGALRLRTLGARYGATHVLNETPAYLPIGADRASLPVVGRWGPYTLYALPSPEPRSPAPSQTPPPP</sequence>
<feature type="transmembrane region" description="Helical" evidence="1">
    <location>
        <begin position="285"/>
        <end position="308"/>
    </location>
</feature>
<comment type="caution">
    <text evidence="3">The sequence shown here is derived from an EMBL/GenBank/DDBJ whole genome shotgun (WGS) entry which is preliminary data.</text>
</comment>
<evidence type="ECO:0000313" key="3">
    <source>
        <dbReference type="EMBL" id="TWT48640.1"/>
    </source>
</evidence>
<keyword evidence="4" id="KW-1185">Reference proteome</keyword>
<feature type="transmembrane region" description="Helical" evidence="1">
    <location>
        <begin position="153"/>
        <end position="180"/>
    </location>
</feature>
<evidence type="ECO:0000256" key="1">
    <source>
        <dbReference type="SAM" id="Phobius"/>
    </source>
</evidence>
<protein>
    <recommendedName>
        <fullName evidence="2">DUF6798 domain-containing protein</fullName>
    </recommendedName>
</protein>
<feature type="transmembrane region" description="Helical" evidence="1">
    <location>
        <begin position="355"/>
        <end position="377"/>
    </location>
</feature>
<dbReference type="InterPro" id="IPR046477">
    <property type="entry name" value="DUF6798"/>
</dbReference>
<feature type="transmembrane region" description="Helical" evidence="1">
    <location>
        <begin position="95"/>
        <end position="113"/>
    </location>
</feature>
<proteinExistence type="predicted"/>
<dbReference type="EMBL" id="SJPH01000001">
    <property type="protein sequence ID" value="TWT48640.1"/>
    <property type="molecule type" value="Genomic_DNA"/>
</dbReference>
<dbReference type="Proteomes" id="UP000318995">
    <property type="component" value="Unassembled WGS sequence"/>
</dbReference>
<feature type="transmembrane region" description="Helical" evidence="1">
    <location>
        <begin position="52"/>
        <end position="75"/>
    </location>
</feature>
<organism evidence="3 4">
    <name type="scientific">Botrimarina hoheduenensis</name>
    <dbReference type="NCBI Taxonomy" id="2528000"/>
    <lineage>
        <taxon>Bacteria</taxon>
        <taxon>Pseudomonadati</taxon>
        <taxon>Planctomycetota</taxon>
        <taxon>Planctomycetia</taxon>
        <taxon>Pirellulales</taxon>
        <taxon>Lacipirellulaceae</taxon>
        <taxon>Botrimarina</taxon>
    </lineage>
</organism>
<gene>
    <name evidence="3" type="ORF">Pla111_04150</name>
</gene>
<dbReference type="OrthoDB" id="229702at2"/>
<feature type="transmembrane region" description="Helical" evidence="1">
    <location>
        <begin position="255"/>
        <end position="273"/>
    </location>
</feature>
<dbReference type="AlphaFoldDB" id="A0A5C5WD83"/>
<accession>A0A5C5WD83</accession>
<keyword evidence="1" id="KW-0472">Membrane</keyword>
<reference evidence="3 4" key="1">
    <citation type="submission" date="2019-02" db="EMBL/GenBank/DDBJ databases">
        <title>Deep-cultivation of Planctomycetes and their phenomic and genomic characterization uncovers novel biology.</title>
        <authorList>
            <person name="Wiegand S."/>
            <person name="Jogler M."/>
            <person name="Boedeker C."/>
            <person name="Pinto D."/>
            <person name="Vollmers J."/>
            <person name="Rivas-Marin E."/>
            <person name="Kohn T."/>
            <person name="Peeters S.H."/>
            <person name="Heuer A."/>
            <person name="Rast P."/>
            <person name="Oberbeckmann S."/>
            <person name="Bunk B."/>
            <person name="Jeske O."/>
            <person name="Meyerdierks A."/>
            <person name="Storesund J.E."/>
            <person name="Kallscheuer N."/>
            <person name="Luecker S."/>
            <person name="Lage O.M."/>
            <person name="Pohl T."/>
            <person name="Merkel B.J."/>
            <person name="Hornburger P."/>
            <person name="Mueller R.-W."/>
            <person name="Bruemmer F."/>
            <person name="Labrenz M."/>
            <person name="Spormann A.M."/>
            <person name="Op Den Camp H."/>
            <person name="Overmann J."/>
            <person name="Amann R."/>
            <person name="Jetten M.S.M."/>
            <person name="Mascher T."/>
            <person name="Medema M.H."/>
            <person name="Devos D.P."/>
            <person name="Kaster A.-K."/>
            <person name="Ovreas L."/>
            <person name="Rohde M."/>
            <person name="Galperin M.Y."/>
            <person name="Jogler C."/>
        </authorList>
    </citation>
    <scope>NUCLEOTIDE SEQUENCE [LARGE SCALE GENOMIC DNA]</scope>
    <source>
        <strain evidence="3 4">Pla111</strain>
    </source>
</reference>
<feature type="transmembrane region" description="Helical" evidence="1">
    <location>
        <begin position="328"/>
        <end position="346"/>
    </location>
</feature>
<keyword evidence="1" id="KW-0812">Transmembrane</keyword>
<keyword evidence="1" id="KW-1133">Transmembrane helix</keyword>
<name>A0A5C5WD83_9BACT</name>
<feature type="transmembrane region" description="Helical" evidence="1">
    <location>
        <begin position="192"/>
        <end position="211"/>
    </location>
</feature>
<dbReference type="Pfam" id="PF20604">
    <property type="entry name" value="DUF6798"/>
    <property type="match status" value="1"/>
</dbReference>
<dbReference type="RefSeq" id="WP_146570863.1">
    <property type="nucleotide sequence ID" value="NZ_SJPH01000001.1"/>
</dbReference>
<evidence type="ECO:0000313" key="4">
    <source>
        <dbReference type="Proteomes" id="UP000318995"/>
    </source>
</evidence>